<organism evidence="2 3">
    <name type="scientific">Cylindrotheca closterium</name>
    <dbReference type="NCBI Taxonomy" id="2856"/>
    <lineage>
        <taxon>Eukaryota</taxon>
        <taxon>Sar</taxon>
        <taxon>Stramenopiles</taxon>
        <taxon>Ochrophyta</taxon>
        <taxon>Bacillariophyta</taxon>
        <taxon>Bacillariophyceae</taxon>
        <taxon>Bacillariophycidae</taxon>
        <taxon>Bacillariales</taxon>
        <taxon>Bacillariaceae</taxon>
        <taxon>Cylindrotheca</taxon>
    </lineage>
</organism>
<feature type="transmembrane region" description="Helical" evidence="1">
    <location>
        <begin position="140"/>
        <end position="160"/>
    </location>
</feature>
<gene>
    <name evidence="2" type="ORF">CYCCA115_LOCUS23524</name>
</gene>
<proteinExistence type="predicted"/>
<dbReference type="EMBL" id="CAKOGP040002424">
    <property type="protein sequence ID" value="CAJ1969074.1"/>
    <property type="molecule type" value="Genomic_DNA"/>
</dbReference>
<feature type="transmembrane region" description="Helical" evidence="1">
    <location>
        <begin position="340"/>
        <end position="359"/>
    </location>
</feature>
<feature type="transmembrane region" description="Helical" evidence="1">
    <location>
        <begin position="234"/>
        <end position="257"/>
    </location>
</feature>
<keyword evidence="1" id="KW-1133">Transmembrane helix</keyword>
<evidence type="ECO:0000256" key="1">
    <source>
        <dbReference type="SAM" id="Phobius"/>
    </source>
</evidence>
<sequence>MSSTTQNNGLGKDYNLSQIVALGFTYRHILDACQWFPALTMMAPIGLKVVFFLADALTKKHSFLTVVLTVCATILFRQMTRSFAPSAKQADEDLARYKRRIPIGAFILMTLIVRFVVVRFEEFSGWTKLLTWSPSFSFGVAVQLALGMFFLSISVIFQYIGPASVVRCSSSPLLENPVSGWIKTAGANLQHSPAAFADFISKPSEINASSTRWSSAANARRLQRPKLRTTAQQLLASIIIGAMVAYTCAVPIFSSWFPSGSPGTIVASCIFAVAINLLSRLDGVSHEISPYRHRFGARSDRGLFGELSYSNPSFIIIACVVVPILSLLSSYLGSRELNSGSLASFMACPITTWLIIFYLNFVDEELRKALCATPVNMKRTVDEISGEESMQTYLDVTMCSILHSDLALVEQLSAIGRVRLLSLDREERVLNEDAMKSMANNLLQKTSGDENGAHLEEDIFRLSILSSLGGSGKGAPPFDDAGTHHLQNIRLWVPAPKADKDGASRNEISPVPLVRALCALGGGFGEALVMCSAQPTSSPVFPWSVPPGALVQSEYAIRAAARCIVCSLVNSSRCRTDWRSSHLSMMIPVFLNSASRLQTGTVRYAERKRAFKQAIATKQKLQSKALSIGLEISFHPDQDRHLLQMESPELLPVYNACDSSATMILEQLNSLDGGSKDHGFRLEGVTRRWVQHLADIIGSMTNQSTNAVMPSAY</sequence>
<feature type="transmembrane region" description="Helical" evidence="1">
    <location>
        <begin position="63"/>
        <end position="80"/>
    </location>
</feature>
<keyword evidence="3" id="KW-1185">Reference proteome</keyword>
<protein>
    <submittedName>
        <fullName evidence="2">Uncharacterized protein</fullName>
    </submittedName>
</protein>
<feature type="transmembrane region" description="Helical" evidence="1">
    <location>
        <begin position="101"/>
        <end position="120"/>
    </location>
</feature>
<accession>A0AAD2JP65</accession>
<keyword evidence="1" id="KW-0812">Transmembrane</keyword>
<comment type="caution">
    <text evidence="2">The sequence shown here is derived from an EMBL/GenBank/DDBJ whole genome shotgun (WGS) entry which is preliminary data.</text>
</comment>
<name>A0AAD2JP65_9STRA</name>
<evidence type="ECO:0000313" key="3">
    <source>
        <dbReference type="Proteomes" id="UP001295423"/>
    </source>
</evidence>
<dbReference type="AlphaFoldDB" id="A0AAD2JP65"/>
<reference evidence="2" key="1">
    <citation type="submission" date="2023-08" db="EMBL/GenBank/DDBJ databases">
        <authorList>
            <person name="Audoor S."/>
            <person name="Bilcke G."/>
        </authorList>
    </citation>
    <scope>NUCLEOTIDE SEQUENCE</scope>
</reference>
<keyword evidence="1" id="KW-0472">Membrane</keyword>
<feature type="transmembrane region" description="Helical" evidence="1">
    <location>
        <begin position="302"/>
        <end position="328"/>
    </location>
</feature>
<dbReference type="Proteomes" id="UP001295423">
    <property type="component" value="Unassembled WGS sequence"/>
</dbReference>
<feature type="transmembrane region" description="Helical" evidence="1">
    <location>
        <begin position="35"/>
        <end position="57"/>
    </location>
</feature>
<evidence type="ECO:0000313" key="2">
    <source>
        <dbReference type="EMBL" id="CAJ1969074.1"/>
    </source>
</evidence>